<feature type="non-terminal residue" evidence="2">
    <location>
        <position position="50"/>
    </location>
</feature>
<evidence type="ECO:0000313" key="3">
    <source>
        <dbReference type="Proteomes" id="UP001529510"/>
    </source>
</evidence>
<organism evidence="2 3">
    <name type="scientific">Cirrhinus mrigala</name>
    <name type="common">Mrigala</name>
    <dbReference type="NCBI Taxonomy" id="683832"/>
    <lineage>
        <taxon>Eukaryota</taxon>
        <taxon>Metazoa</taxon>
        <taxon>Chordata</taxon>
        <taxon>Craniata</taxon>
        <taxon>Vertebrata</taxon>
        <taxon>Euteleostomi</taxon>
        <taxon>Actinopterygii</taxon>
        <taxon>Neopterygii</taxon>
        <taxon>Teleostei</taxon>
        <taxon>Ostariophysi</taxon>
        <taxon>Cypriniformes</taxon>
        <taxon>Cyprinidae</taxon>
        <taxon>Labeoninae</taxon>
        <taxon>Labeonini</taxon>
        <taxon>Cirrhinus</taxon>
    </lineage>
</organism>
<gene>
    <name evidence="2" type="ORF">M9458_041544</name>
</gene>
<keyword evidence="3" id="KW-1185">Reference proteome</keyword>
<proteinExistence type="predicted"/>
<comment type="caution">
    <text evidence="2">The sequence shown here is derived from an EMBL/GenBank/DDBJ whole genome shotgun (WGS) entry which is preliminary data.</text>
</comment>
<dbReference type="AlphaFoldDB" id="A0ABD0NJY5"/>
<dbReference type="Proteomes" id="UP001529510">
    <property type="component" value="Unassembled WGS sequence"/>
</dbReference>
<feature type="region of interest" description="Disordered" evidence="1">
    <location>
        <begin position="1"/>
        <end position="50"/>
    </location>
</feature>
<accession>A0ABD0NJY5</accession>
<dbReference type="EMBL" id="JAMKFB020000021">
    <property type="protein sequence ID" value="KAL0162148.1"/>
    <property type="molecule type" value="Genomic_DNA"/>
</dbReference>
<evidence type="ECO:0000313" key="2">
    <source>
        <dbReference type="EMBL" id="KAL0162148.1"/>
    </source>
</evidence>
<sequence length="50" mass="5117">GSESSWDKEKLQSPPSSGAQHGLAHAGLSAQHGLSGSHLSSLQQSHLLAN</sequence>
<feature type="compositionally biased region" description="Low complexity" evidence="1">
    <location>
        <begin position="26"/>
        <end position="50"/>
    </location>
</feature>
<name>A0ABD0NJY5_CIRMR</name>
<evidence type="ECO:0000256" key="1">
    <source>
        <dbReference type="SAM" id="MobiDB-lite"/>
    </source>
</evidence>
<feature type="compositionally biased region" description="Basic and acidic residues" evidence="1">
    <location>
        <begin position="1"/>
        <end position="11"/>
    </location>
</feature>
<feature type="non-terminal residue" evidence="2">
    <location>
        <position position="1"/>
    </location>
</feature>
<protein>
    <submittedName>
        <fullName evidence="2">Uncharacterized protein</fullName>
    </submittedName>
</protein>
<reference evidence="2 3" key="1">
    <citation type="submission" date="2024-05" db="EMBL/GenBank/DDBJ databases">
        <title>Genome sequencing and assembly of Indian major carp, Cirrhinus mrigala (Hamilton, 1822).</title>
        <authorList>
            <person name="Mohindra V."/>
            <person name="Chowdhury L.M."/>
            <person name="Lal K."/>
            <person name="Jena J.K."/>
        </authorList>
    </citation>
    <scope>NUCLEOTIDE SEQUENCE [LARGE SCALE GENOMIC DNA]</scope>
    <source>
        <strain evidence="2">CM1030</strain>
        <tissue evidence="2">Blood</tissue>
    </source>
</reference>